<dbReference type="InterPro" id="IPR029032">
    <property type="entry name" value="AhpD-like"/>
</dbReference>
<dbReference type="PANTHER" id="PTHR35446:SF2">
    <property type="entry name" value="CARBOXYMUCONOLACTONE DECARBOXYLASE-LIKE DOMAIN-CONTAINING PROTEIN"/>
    <property type="match status" value="1"/>
</dbReference>
<reference evidence="2 3" key="1">
    <citation type="submission" date="2019-06" db="EMBL/GenBank/DDBJ databases">
        <title>Sequencing the genomes of 1000 actinobacteria strains.</title>
        <authorList>
            <person name="Klenk H.-P."/>
        </authorList>
    </citation>
    <scope>NUCLEOTIDE SEQUENCE [LARGE SCALE GENOMIC DNA]</scope>
    <source>
        <strain evidence="2 3">DSM 103495</strain>
    </source>
</reference>
<feature type="domain" description="N-acetyltransferase" evidence="1">
    <location>
        <begin position="168"/>
        <end position="254"/>
    </location>
</feature>
<dbReference type="Gene3D" id="3.40.630.30">
    <property type="match status" value="1"/>
</dbReference>
<dbReference type="Gene3D" id="1.20.1290.10">
    <property type="entry name" value="AhpD-like"/>
    <property type="match status" value="1"/>
</dbReference>
<name>A0A543F9A0_9NOCA</name>
<sequence>MNLDNRVWVDKQTPVAYRALLATAKEVRAAAAAAGLDRRLVELVNVRVSQLNGCTHCLDVHHRAALRAGATEQEIAVLSGWRRGGPYSALDRAALALAEVTALLPDEATLEREYALAREHLSDDQMSVIVWVATTIGAFNRVSIMSKHPVRAQKEEAAMTDLAEIKVARNAEQNRYEIFYGGGLAGFTEYVERGNDSDFVHTEIDKAFEGKGLGSKLAKEALDDVVARGRTITAHCPFIKAYVGKHPEYEQHMTAKSGQR</sequence>
<gene>
    <name evidence="2" type="ORF">FB390_1964</name>
</gene>
<dbReference type="SUPFAM" id="SSF55729">
    <property type="entry name" value="Acyl-CoA N-acyltransferases (Nat)"/>
    <property type="match status" value="1"/>
</dbReference>
<keyword evidence="2" id="KW-0560">Oxidoreductase</keyword>
<dbReference type="EMBL" id="VFPG01000001">
    <property type="protein sequence ID" value="TQM30340.1"/>
    <property type="molecule type" value="Genomic_DNA"/>
</dbReference>
<dbReference type="Pfam" id="PF14542">
    <property type="entry name" value="Acetyltransf_CG"/>
    <property type="match status" value="1"/>
</dbReference>
<protein>
    <submittedName>
        <fullName evidence="2">AhpD family alkylhydroperoxidase</fullName>
    </submittedName>
</protein>
<evidence type="ECO:0000313" key="3">
    <source>
        <dbReference type="Proteomes" id="UP000316331"/>
    </source>
</evidence>
<comment type="caution">
    <text evidence="2">The sequence shown here is derived from an EMBL/GenBank/DDBJ whole genome shotgun (WGS) entry which is preliminary data.</text>
</comment>
<dbReference type="PANTHER" id="PTHR35446">
    <property type="entry name" value="SI:CH211-175M2.5"/>
    <property type="match status" value="1"/>
</dbReference>
<proteinExistence type="predicted"/>
<dbReference type="NCBIfam" id="TIGR00778">
    <property type="entry name" value="ahpD_dom"/>
    <property type="match status" value="1"/>
</dbReference>
<dbReference type="Proteomes" id="UP000316331">
    <property type="component" value="Unassembled WGS sequence"/>
</dbReference>
<keyword evidence="3" id="KW-1185">Reference proteome</keyword>
<dbReference type="InterPro" id="IPR004675">
    <property type="entry name" value="AhpD_core"/>
</dbReference>
<organism evidence="2 3">
    <name type="scientific">Nocardia bhagyanarayanae</name>
    <dbReference type="NCBI Taxonomy" id="1215925"/>
    <lineage>
        <taxon>Bacteria</taxon>
        <taxon>Bacillati</taxon>
        <taxon>Actinomycetota</taxon>
        <taxon>Actinomycetes</taxon>
        <taxon>Mycobacteriales</taxon>
        <taxon>Nocardiaceae</taxon>
        <taxon>Nocardia</taxon>
    </lineage>
</organism>
<evidence type="ECO:0000313" key="2">
    <source>
        <dbReference type="EMBL" id="TQM30340.1"/>
    </source>
</evidence>
<dbReference type="InterPro" id="IPR016181">
    <property type="entry name" value="Acyl_CoA_acyltransferase"/>
</dbReference>
<dbReference type="PROSITE" id="PS51729">
    <property type="entry name" value="GNAT_YJDJ"/>
    <property type="match status" value="1"/>
</dbReference>
<evidence type="ECO:0000259" key="1">
    <source>
        <dbReference type="PROSITE" id="PS51729"/>
    </source>
</evidence>
<dbReference type="InterPro" id="IPR031165">
    <property type="entry name" value="GNAT_YJDJ"/>
</dbReference>
<dbReference type="Pfam" id="PF02627">
    <property type="entry name" value="CMD"/>
    <property type="match status" value="1"/>
</dbReference>
<dbReference type="InterPro" id="IPR003779">
    <property type="entry name" value="CMD-like"/>
</dbReference>
<dbReference type="OrthoDB" id="9801997at2"/>
<dbReference type="GO" id="GO:0051920">
    <property type="term" value="F:peroxiredoxin activity"/>
    <property type="evidence" value="ECO:0007669"/>
    <property type="project" value="InterPro"/>
</dbReference>
<dbReference type="SUPFAM" id="SSF69118">
    <property type="entry name" value="AhpD-like"/>
    <property type="match status" value="1"/>
</dbReference>
<dbReference type="AlphaFoldDB" id="A0A543F9A0"/>
<keyword evidence="2" id="KW-0575">Peroxidase</keyword>
<accession>A0A543F9A0</accession>